<dbReference type="SUPFAM" id="SSF56601">
    <property type="entry name" value="beta-lactamase/transpeptidase-like"/>
    <property type="match status" value="1"/>
</dbReference>
<keyword evidence="4" id="KW-1185">Reference proteome</keyword>
<proteinExistence type="predicted"/>
<dbReference type="Pfam" id="PF00144">
    <property type="entry name" value="Beta-lactamase"/>
    <property type="match status" value="1"/>
</dbReference>
<gene>
    <name evidence="3" type="ORF">C9I98_00330</name>
</gene>
<dbReference type="OrthoDB" id="9814204at2"/>
<evidence type="ECO:0000313" key="3">
    <source>
        <dbReference type="EMBL" id="PSW21750.1"/>
    </source>
</evidence>
<reference evidence="3 4" key="1">
    <citation type="submission" date="2018-01" db="EMBL/GenBank/DDBJ databases">
        <title>Whole genome sequencing of Histamine producing bacteria.</title>
        <authorList>
            <person name="Butler K."/>
        </authorList>
    </citation>
    <scope>NUCLEOTIDE SEQUENCE [LARGE SCALE GENOMIC DNA]</scope>
    <source>
        <strain evidence="3 4">DSM 100436</strain>
    </source>
</reference>
<protein>
    <submittedName>
        <fullName evidence="3">Serine hydrolase</fullName>
    </submittedName>
</protein>
<feature type="domain" description="Beta-lactamase-related" evidence="2">
    <location>
        <begin position="128"/>
        <end position="436"/>
    </location>
</feature>
<evidence type="ECO:0000313" key="4">
    <source>
        <dbReference type="Proteomes" id="UP000241771"/>
    </source>
</evidence>
<keyword evidence="3" id="KW-0378">Hydrolase</keyword>
<evidence type="ECO:0000259" key="2">
    <source>
        <dbReference type="Pfam" id="PF00144"/>
    </source>
</evidence>
<dbReference type="Gene3D" id="3.40.710.10">
    <property type="entry name" value="DD-peptidase/beta-lactamase superfamily"/>
    <property type="match status" value="1"/>
</dbReference>
<feature type="signal peptide" evidence="1">
    <location>
        <begin position="1"/>
        <end position="22"/>
    </location>
</feature>
<dbReference type="InterPro" id="IPR012338">
    <property type="entry name" value="Beta-lactam/transpept-like"/>
</dbReference>
<comment type="caution">
    <text evidence="3">The sequence shown here is derived from an EMBL/GenBank/DDBJ whole genome shotgun (WGS) entry which is preliminary data.</text>
</comment>
<feature type="chain" id="PRO_5015717226" evidence="1">
    <location>
        <begin position="23"/>
        <end position="458"/>
    </location>
</feature>
<dbReference type="EMBL" id="PYMA01000001">
    <property type="protein sequence ID" value="PSW21750.1"/>
    <property type="molecule type" value="Genomic_DNA"/>
</dbReference>
<dbReference type="InterPro" id="IPR001466">
    <property type="entry name" value="Beta-lactam-related"/>
</dbReference>
<dbReference type="Proteomes" id="UP000241771">
    <property type="component" value="Unassembled WGS sequence"/>
</dbReference>
<keyword evidence="1" id="KW-0732">Signal</keyword>
<dbReference type="GO" id="GO:0016787">
    <property type="term" value="F:hydrolase activity"/>
    <property type="evidence" value="ECO:0007669"/>
    <property type="project" value="UniProtKB-KW"/>
</dbReference>
<sequence length="458" mass="50146">MKLKAIALLASTLMLPASYAFSSSDAVAENPVEAALKAEGALVTLPVEAAKDGFAPEFVDAARANFNNFHWQMGGDHALYYHKSMNEFMPTAIASPNEMYKPLVKAINPELSKLTVNKQAKGELTMDEYLADPAFRTQGFMLIHEGKIVYEAYPGMKPTDRHVWASAAKTTVGLIVAQLVEEGKVDPSKPMTAYVPELKNTVWDDVTVLDVLNHTTGFDNEETLESVLNPDSPVVRFFASAFGSPRFSTGKLESWADVAKDTEKKADEPAGTRFSYASMNTIVLTKMIENLEGTTFSQVFEDRVWGKMTARQPALFNQTPDGMAIAVGLMLTTVEDMARYGMLYTPSWEAAATEPVVSQAVIDRILTSGDPKTHTNTTKQKSSVSAAGEASVSQSYQFDFIFEDGAMAKSGNLGQYIYVDPNRDFVGVVFSTNPYHSGYGEFKAPTFMRQAAKLLADK</sequence>
<name>A0A2T3NZS5_9GAMM</name>
<dbReference type="PANTHER" id="PTHR43283">
    <property type="entry name" value="BETA-LACTAMASE-RELATED"/>
    <property type="match status" value="1"/>
</dbReference>
<organism evidence="3 4">
    <name type="scientific">Photobacterium sanctipauli</name>
    <dbReference type="NCBI Taxonomy" id="1342794"/>
    <lineage>
        <taxon>Bacteria</taxon>
        <taxon>Pseudomonadati</taxon>
        <taxon>Pseudomonadota</taxon>
        <taxon>Gammaproteobacteria</taxon>
        <taxon>Vibrionales</taxon>
        <taxon>Vibrionaceae</taxon>
        <taxon>Photobacterium</taxon>
    </lineage>
</organism>
<dbReference type="PANTHER" id="PTHR43283:SF7">
    <property type="entry name" value="BETA-LACTAMASE-RELATED DOMAIN-CONTAINING PROTEIN"/>
    <property type="match status" value="1"/>
</dbReference>
<accession>A0A2T3NZS5</accession>
<evidence type="ECO:0000256" key="1">
    <source>
        <dbReference type="SAM" id="SignalP"/>
    </source>
</evidence>
<dbReference type="RefSeq" id="WP_036822180.1">
    <property type="nucleotide sequence ID" value="NZ_JGVO01000383.1"/>
</dbReference>
<dbReference type="InterPro" id="IPR050789">
    <property type="entry name" value="Diverse_Enzym_Activities"/>
</dbReference>
<dbReference type="AlphaFoldDB" id="A0A2T3NZS5"/>